<evidence type="ECO:0000313" key="1">
    <source>
        <dbReference type="EMBL" id="KAG6500222.1"/>
    </source>
</evidence>
<dbReference type="EMBL" id="JACMSC010000011">
    <property type="protein sequence ID" value="KAG6500222.1"/>
    <property type="molecule type" value="Genomic_DNA"/>
</dbReference>
<protein>
    <submittedName>
        <fullName evidence="1">Uncharacterized protein</fullName>
    </submittedName>
</protein>
<reference evidence="1 2" key="1">
    <citation type="submission" date="2020-08" db="EMBL/GenBank/DDBJ databases">
        <title>Plant Genome Project.</title>
        <authorList>
            <person name="Zhang R.-G."/>
        </authorList>
    </citation>
    <scope>NUCLEOTIDE SEQUENCE [LARGE SCALE GENOMIC DNA]</scope>
    <source>
        <tissue evidence="1">Rhizome</tissue>
    </source>
</reference>
<dbReference type="AlphaFoldDB" id="A0A8J5GGY8"/>
<evidence type="ECO:0000313" key="2">
    <source>
        <dbReference type="Proteomes" id="UP000734854"/>
    </source>
</evidence>
<sequence>MLLAEFLGSRSPNALFFLGLYPPSSSSSTPATFSYSSSPADSFRDCSAGDFSFSLPRLLRRRFLFFSSAIVPRLLSTISISSRCCTFLSTSRQAATICSSGELRRRPRGLRDSLKQIFLLPLSTVADRNLPESRRPAGINSLLRSSSISHSDLPDLLNPVT</sequence>
<gene>
    <name evidence="1" type="ORF">ZIOFF_040065</name>
</gene>
<name>A0A8J5GGY8_ZINOF</name>
<comment type="caution">
    <text evidence="1">The sequence shown here is derived from an EMBL/GenBank/DDBJ whole genome shotgun (WGS) entry which is preliminary data.</text>
</comment>
<proteinExistence type="predicted"/>
<keyword evidence="2" id="KW-1185">Reference proteome</keyword>
<organism evidence="1 2">
    <name type="scientific">Zingiber officinale</name>
    <name type="common">Ginger</name>
    <name type="synonym">Amomum zingiber</name>
    <dbReference type="NCBI Taxonomy" id="94328"/>
    <lineage>
        <taxon>Eukaryota</taxon>
        <taxon>Viridiplantae</taxon>
        <taxon>Streptophyta</taxon>
        <taxon>Embryophyta</taxon>
        <taxon>Tracheophyta</taxon>
        <taxon>Spermatophyta</taxon>
        <taxon>Magnoliopsida</taxon>
        <taxon>Liliopsida</taxon>
        <taxon>Zingiberales</taxon>
        <taxon>Zingiberaceae</taxon>
        <taxon>Zingiber</taxon>
    </lineage>
</organism>
<accession>A0A8J5GGY8</accession>
<dbReference type="Proteomes" id="UP000734854">
    <property type="component" value="Unassembled WGS sequence"/>
</dbReference>